<dbReference type="Proteomes" id="UP000008142">
    <property type="component" value="Unassembled WGS sequence"/>
</dbReference>
<sequence>MSRQMPTRGLPSPILPGLRSLCRKKICYPSQWGRDGFELNVGRNGKSKFLTMPYVLVAALGTAVFGPRKNTHKHDTSTTGISQASRHWMWILHGNVTERGDVGGMSQKSEERRAKRDDG</sequence>
<gene>
    <name evidence="2" type="ORF">HCEG_02790</name>
</gene>
<organism evidence="3">
    <name type="scientific">Ajellomyces capsulatus (strain H88)</name>
    <name type="common">Darling's disease fungus</name>
    <name type="synonym">Histoplasma capsulatum</name>
    <dbReference type="NCBI Taxonomy" id="544711"/>
    <lineage>
        <taxon>Eukaryota</taxon>
        <taxon>Fungi</taxon>
        <taxon>Dikarya</taxon>
        <taxon>Ascomycota</taxon>
        <taxon>Pezizomycotina</taxon>
        <taxon>Eurotiomycetes</taxon>
        <taxon>Eurotiomycetidae</taxon>
        <taxon>Onygenales</taxon>
        <taxon>Ajellomycetaceae</taxon>
        <taxon>Histoplasma</taxon>
    </lineage>
</organism>
<dbReference type="AlphaFoldDB" id="F0UDP4"/>
<reference evidence="3" key="1">
    <citation type="submission" date="2008-07" db="EMBL/GenBank/DDBJ databases">
        <title>Annotation of Ajellomyces capsulatus strain H88.</title>
        <authorList>
            <person name="Champion M."/>
            <person name="Cuomo C."/>
            <person name="Ma L.-J."/>
            <person name="Henn M.R."/>
            <person name="Sil A."/>
            <person name="Goldman B."/>
            <person name="Young S.K."/>
            <person name="Kodira C.D."/>
            <person name="Zeng Q."/>
            <person name="Koehrsen M."/>
            <person name="Alvarado L."/>
            <person name="Berlin A."/>
            <person name="Borenstein D."/>
            <person name="Chen Z."/>
            <person name="Engels R."/>
            <person name="Freedman E."/>
            <person name="Gellesch M."/>
            <person name="Goldberg J."/>
            <person name="Griggs A."/>
            <person name="Gujja S."/>
            <person name="Heiman D."/>
            <person name="Hepburn T."/>
            <person name="Howarth C."/>
            <person name="Jen D."/>
            <person name="Larson L."/>
            <person name="Lewis B."/>
            <person name="Mehta T."/>
            <person name="Park D."/>
            <person name="Pearson M."/>
            <person name="Roberts A."/>
            <person name="Saif S."/>
            <person name="Shea T."/>
            <person name="Shenoy N."/>
            <person name="Sisk P."/>
            <person name="Stolte C."/>
            <person name="Sykes S."/>
            <person name="Walk T."/>
            <person name="White J."/>
            <person name="Yandava C."/>
            <person name="Klein B."/>
            <person name="McEwen J.G."/>
            <person name="Puccia R."/>
            <person name="Goldman G.H."/>
            <person name="Felipe M.S."/>
            <person name="Nino-Vega G."/>
            <person name="San-Blas G."/>
            <person name="Taylor J."/>
            <person name="Mendoza L."/>
            <person name="Galagan J."/>
            <person name="Nusbaum C."/>
            <person name="Birren B."/>
        </authorList>
    </citation>
    <scope>NUCLEOTIDE SEQUENCE [LARGE SCALE GENOMIC DNA]</scope>
    <source>
        <strain evidence="3">H88</strain>
    </source>
</reference>
<dbReference type="OrthoDB" id="4231495at2759"/>
<evidence type="ECO:0000313" key="3">
    <source>
        <dbReference type="Proteomes" id="UP000008142"/>
    </source>
</evidence>
<feature type="region of interest" description="Disordered" evidence="1">
    <location>
        <begin position="98"/>
        <end position="119"/>
    </location>
</feature>
<evidence type="ECO:0000313" key="2">
    <source>
        <dbReference type="EMBL" id="EGC43575.1"/>
    </source>
</evidence>
<name>F0UDP4_AJEC8</name>
<dbReference type="EMBL" id="DS990637">
    <property type="protein sequence ID" value="EGC43575.1"/>
    <property type="molecule type" value="Genomic_DNA"/>
</dbReference>
<evidence type="ECO:0000256" key="1">
    <source>
        <dbReference type="SAM" id="MobiDB-lite"/>
    </source>
</evidence>
<proteinExistence type="predicted"/>
<protein>
    <submittedName>
        <fullName evidence="2">Predicted protein</fullName>
    </submittedName>
</protein>
<accession>F0UDP4</accession>
<feature type="compositionally biased region" description="Basic and acidic residues" evidence="1">
    <location>
        <begin position="108"/>
        <end position="119"/>
    </location>
</feature>
<dbReference type="HOGENOM" id="CLU_2060804_0_0_1"/>